<protein>
    <recommendedName>
        <fullName evidence="1">UPF0215 protein Aboo_1283</fullName>
    </recommendedName>
</protein>
<gene>
    <name evidence="2" type="ordered locus">Aboo_1283</name>
</gene>
<name>B5ICL2_ACIB4</name>
<evidence type="ECO:0000313" key="3">
    <source>
        <dbReference type="Proteomes" id="UP000001400"/>
    </source>
</evidence>
<comment type="similarity">
    <text evidence="1">Belongs to the UPF0215 family.</text>
</comment>
<dbReference type="AlphaFoldDB" id="B5ICL2"/>
<dbReference type="PIRSF" id="PIRSF006380">
    <property type="entry name" value="UCP006380"/>
    <property type="match status" value="1"/>
</dbReference>
<sequence length="190" mass="21758">MKKYIRALGIDDSYFAPHIPGSSNLVGIVMRYPNYIEGMLLREIEVDGMDVTDALLDMLSSKYGRQIKVIFTQGITFGGFNVLDLERVWKEYGIPIIVVSRKMPDLKTIEDALKKHFEDWEVRMKLIKKYKIEKVQNGKYEVYAQIVGIERSEAERVINAFTVRGAIPEPLRVAHIIASTLYFGESRGKP</sequence>
<dbReference type="eggNOG" id="arCOG00928">
    <property type="taxonomic scope" value="Archaea"/>
</dbReference>
<dbReference type="InterPro" id="IPR002802">
    <property type="entry name" value="Endo_dU"/>
</dbReference>
<dbReference type="KEGG" id="abi:Aboo_1283"/>
<accession>B5ICL2</accession>
<keyword evidence="3" id="KW-1185">Reference proteome</keyword>
<dbReference type="EMBL" id="CP001941">
    <property type="protein sequence ID" value="ADD09091.1"/>
    <property type="molecule type" value="Genomic_DNA"/>
</dbReference>
<dbReference type="GeneID" id="8828245"/>
<dbReference type="STRING" id="439481.Aboo_1283"/>
<dbReference type="Proteomes" id="UP000001400">
    <property type="component" value="Chromosome"/>
</dbReference>
<dbReference type="HAMAP" id="MF_00582">
    <property type="entry name" value="UPF0215"/>
    <property type="match status" value="1"/>
</dbReference>
<dbReference type="PANTHER" id="PTHR39518">
    <property type="entry name" value="UPF0215 PROTEIN MJ1150"/>
    <property type="match status" value="1"/>
</dbReference>
<dbReference type="HOGENOM" id="CLU_095956_1_0_2"/>
<evidence type="ECO:0000256" key="1">
    <source>
        <dbReference type="HAMAP-Rule" id="MF_00582"/>
    </source>
</evidence>
<organism evidence="2 3">
    <name type="scientific">Aciduliprofundum boonei (strain DSM 19572 / T469)</name>
    <dbReference type="NCBI Taxonomy" id="439481"/>
    <lineage>
        <taxon>Archaea</taxon>
        <taxon>Methanobacteriati</taxon>
        <taxon>Thermoplasmatota</taxon>
        <taxon>DHVE2 group</taxon>
        <taxon>Candidatus Aciduliprofundum</taxon>
    </lineage>
</organism>
<dbReference type="Pfam" id="PF01949">
    <property type="entry name" value="Endo_dU"/>
    <property type="match status" value="1"/>
</dbReference>
<dbReference type="RefSeq" id="WP_008083971.1">
    <property type="nucleotide sequence ID" value="NC_013926.1"/>
</dbReference>
<evidence type="ECO:0000313" key="2">
    <source>
        <dbReference type="EMBL" id="ADD09091.1"/>
    </source>
</evidence>
<dbReference type="OrthoDB" id="15207at2157"/>
<dbReference type="Gene3D" id="3.30.2170.10">
    <property type="entry name" value="archaeoglobus fulgidus dsm 4304 superfamily"/>
    <property type="match status" value="1"/>
</dbReference>
<reference evidence="2" key="1">
    <citation type="submission" date="2010-02" db="EMBL/GenBank/DDBJ databases">
        <title>Complete sequence of Aciduliprofundum boonei T469.</title>
        <authorList>
            <consortium name="US DOE Joint Genome Institute"/>
            <person name="Lucas S."/>
            <person name="Copeland A."/>
            <person name="Lapidus A."/>
            <person name="Cheng J.-F."/>
            <person name="Bruce D."/>
            <person name="Goodwin L."/>
            <person name="Pitluck S."/>
            <person name="Saunders E."/>
            <person name="Detter J.C."/>
            <person name="Han C."/>
            <person name="Tapia R."/>
            <person name="Land M."/>
            <person name="Hauser L."/>
            <person name="Kyrpides N."/>
            <person name="Mikhailova N."/>
            <person name="Flores G."/>
            <person name="Reysenbach A.-L."/>
            <person name="Woyke T."/>
        </authorList>
    </citation>
    <scope>NUCLEOTIDE SEQUENCE</scope>
    <source>
        <strain evidence="2">T469</strain>
    </source>
</reference>
<dbReference type="PANTHER" id="PTHR39518:SF2">
    <property type="entry name" value="UPF0215 PROTEIN MJ1150"/>
    <property type="match status" value="1"/>
</dbReference>
<proteinExistence type="inferred from homology"/>